<dbReference type="KEGG" id="psuu:Psuf_092890"/>
<dbReference type="Gene3D" id="3.30.1780.10">
    <property type="entry name" value="ornithine cyclodeaminase, domain 1"/>
    <property type="match status" value="1"/>
</dbReference>
<dbReference type="RefSeq" id="WP_173165646.1">
    <property type="nucleotide sequence ID" value="NZ_AP022871.1"/>
</dbReference>
<dbReference type="AlphaFoldDB" id="A0A6F8Z0X7"/>
<dbReference type="EMBL" id="AP022871">
    <property type="protein sequence ID" value="BCB91976.1"/>
    <property type="molecule type" value="Genomic_DNA"/>
</dbReference>
<dbReference type="InterPro" id="IPR003462">
    <property type="entry name" value="ODC_Mu_crystall"/>
</dbReference>
<protein>
    <submittedName>
        <fullName evidence="1">2,3-diaminopropionate biosynthesis protein SbnB</fullName>
    </submittedName>
</protein>
<dbReference type="Proteomes" id="UP000503011">
    <property type="component" value="Chromosome"/>
</dbReference>
<dbReference type="Gene3D" id="3.40.50.720">
    <property type="entry name" value="NAD(P)-binding Rossmann-like Domain"/>
    <property type="match status" value="1"/>
</dbReference>
<evidence type="ECO:0000313" key="1">
    <source>
        <dbReference type="EMBL" id="BCB91976.1"/>
    </source>
</evidence>
<name>A0A6F8Z0X7_9ACTN</name>
<dbReference type="GO" id="GO:0019290">
    <property type="term" value="P:siderophore biosynthetic process"/>
    <property type="evidence" value="ECO:0007669"/>
    <property type="project" value="InterPro"/>
</dbReference>
<dbReference type="GO" id="GO:0016639">
    <property type="term" value="F:oxidoreductase activity, acting on the CH-NH2 group of donors, NAD or NADP as acceptor"/>
    <property type="evidence" value="ECO:0007669"/>
    <property type="project" value="InterPro"/>
</dbReference>
<dbReference type="InterPro" id="IPR036291">
    <property type="entry name" value="NAD(P)-bd_dom_sf"/>
</dbReference>
<dbReference type="InterPro" id="IPR023401">
    <property type="entry name" value="ODC_N"/>
</dbReference>
<dbReference type="PIRSF" id="PIRSF001439">
    <property type="entry name" value="CryM"/>
    <property type="match status" value="1"/>
</dbReference>
<dbReference type="InterPro" id="IPR023866">
    <property type="entry name" value="SbnB"/>
</dbReference>
<dbReference type="Pfam" id="PF02423">
    <property type="entry name" value="OCD_Mu_crystall"/>
    <property type="match status" value="1"/>
</dbReference>
<dbReference type="GO" id="GO:0005737">
    <property type="term" value="C:cytoplasm"/>
    <property type="evidence" value="ECO:0007669"/>
    <property type="project" value="TreeGrafter"/>
</dbReference>
<accession>A0A6F8Z0X7</accession>
<organism evidence="1 2">
    <name type="scientific">Phytohabitans suffuscus</name>
    <dbReference type="NCBI Taxonomy" id="624315"/>
    <lineage>
        <taxon>Bacteria</taxon>
        <taxon>Bacillati</taxon>
        <taxon>Actinomycetota</taxon>
        <taxon>Actinomycetes</taxon>
        <taxon>Micromonosporales</taxon>
        <taxon>Micromonosporaceae</taxon>
    </lineage>
</organism>
<keyword evidence="2" id="KW-1185">Reference proteome</keyword>
<reference evidence="1 2" key="2">
    <citation type="submission" date="2020-03" db="EMBL/GenBank/DDBJ databases">
        <authorList>
            <person name="Ichikawa N."/>
            <person name="Kimura A."/>
            <person name="Kitahashi Y."/>
            <person name="Uohara A."/>
        </authorList>
    </citation>
    <scope>NUCLEOTIDE SEQUENCE [LARGE SCALE GENOMIC DNA]</scope>
    <source>
        <strain evidence="1 2">NBRC 105367</strain>
    </source>
</reference>
<evidence type="ECO:0000313" key="2">
    <source>
        <dbReference type="Proteomes" id="UP000503011"/>
    </source>
</evidence>
<dbReference type="NCBIfam" id="TIGR03944">
    <property type="entry name" value="dehyd_SbnB_fam"/>
    <property type="match status" value="1"/>
</dbReference>
<proteinExistence type="predicted"/>
<dbReference type="SUPFAM" id="SSF51735">
    <property type="entry name" value="NAD(P)-binding Rossmann-fold domains"/>
    <property type="match status" value="1"/>
</dbReference>
<dbReference type="PANTHER" id="PTHR13812">
    <property type="entry name" value="KETIMINE REDUCTASE MU-CRYSTALLIN"/>
    <property type="match status" value="1"/>
</dbReference>
<dbReference type="PANTHER" id="PTHR13812:SF19">
    <property type="entry name" value="KETIMINE REDUCTASE MU-CRYSTALLIN"/>
    <property type="match status" value="1"/>
</dbReference>
<reference evidence="1 2" key="1">
    <citation type="submission" date="2020-03" db="EMBL/GenBank/DDBJ databases">
        <title>Whole genome shotgun sequence of Phytohabitans suffuscus NBRC 105367.</title>
        <authorList>
            <person name="Komaki H."/>
            <person name="Tamura T."/>
        </authorList>
    </citation>
    <scope>NUCLEOTIDE SEQUENCE [LARGE SCALE GENOMIC DNA]</scope>
    <source>
        <strain evidence="1 2">NBRC 105367</strain>
    </source>
</reference>
<sequence length="333" mass="35066">MLIVGRAAVRQILDGADPEVVRVVERAYRQHEQGRTSVPHSVFLRFPDGGFPDAARSRIIGLPAYVEGERPVAGFKWISSFPANITRGAERASAAIVLNSLADGRPTALVEGSVVSARRTAASAALAADLLTRDRRPDGLSLIGCGLINAQVLRFVAGVLPLPSLAVFDLDEARAAAFAEKASRLLPQTPVSVVPSAEKALAAHRLTSLATTAATPHLSLASCPPDAVVLHLSLRDLEPGDLLAAYNVVDDADHVCRELTSPHLAERLTGGRDFIHGTIGGLAGGRPLPPGDGRPVVFSPFGLGALDIALAEHVRAEALRRGLGTRIDDFLTD</sequence>
<gene>
    <name evidence="1" type="primary">ocd_2</name>
    <name evidence="1" type="ORF">Psuf_092890</name>
</gene>